<proteinExistence type="predicted"/>
<gene>
    <name evidence="2" type="ORF">FFLO_03250</name>
</gene>
<sequence length="215" mass="22202">MSSPYTPSIPRSTLPLPSRRAGGAGGLRPQTQTIGGSVTSATSRQPAHHGQPDPGQIDAGLEEMLKGLEGLEKDLVGVFDGVENAFDPSTNPGITQWGGKTAIQTLKRLIEISMTTSLGGVPLVPSGSSSDVQDVWTIPRTTVPASITATTSTTTATTIASTSTPTVAPTTTTKPPLPNLTQLSAQISLASGETYSRGKVLADEVRGIGEVLSRR</sequence>
<name>A0A8K0NR10_9TREE</name>
<dbReference type="AlphaFoldDB" id="A0A8K0NR10"/>
<evidence type="ECO:0000256" key="1">
    <source>
        <dbReference type="SAM" id="MobiDB-lite"/>
    </source>
</evidence>
<dbReference type="Proteomes" id="UP000812966">
    <property type="component" value="Unassembled WGS sequence"/>
</dbReference>
<feature type="region of interest" description="Disordered" evidence="1">
    <location>
        <begin position="1"/>
        <end position="58"/>
    </location>
</feature>
<dbReference type="EMBL" id="JABELV010000058">
    <property type="protein sequence ID" value="KAG7544371.1"/>
    <property type="molecule type" value="Genomic_DNA"/>
</dbReference>
<evidence type="ECO:0000313" key="3">
    <source>
        <dbReference type="Proteomes" id="UP000812966"/>
    </source>
</evidence>
<evidence type="ECO:0000313" key="2">
    <source>
        <dbReference type="EMBL" id="KAG7544371.1"/>
    </source>
</evidence>
<keyword evidence="3" id="KW-1185">Reference proteome</keyword>
<comment type="caution">
    <text evidence="2">The sequence shown here is derived from an EMBL/GenBank/DDBJ whole genome shotgun (WGS) entry which is preliminary data.</text>
</comment>
<feature type="compositionally biased region" description="Polar residues" evidence="1">
    <location>
        <begin position="1"/>
        <end position="11"/>
    </location>
</feature>
<reference evidence="2" key="1">
    <citation type="submission" date="2020-04" db="EMBL/GenBank/DDBJ databases">
        <title>Analysis of mating type loci in Filobasidium floriforme.</title>
        <authorList>
            <person name="Nowrousian M."/>
        </authorList>
    </citation>
    <scope>NUCLEOTIDE SEQUENCE</scope>
    <source>
        <strain evidence="2">CBS 6242</strain>
    </source>
</reference>
<organism evidence="2 3">
    <name type="scientific">Filobasidium floriforme</name>
    <dbReference type="NCBI Taxonomy" id="5210"/>
    <lineage>
        <taxon>Eukaryota</taxon>
        <taxon>Fungi</taxon>
        <taxon>Dikarya</taxon>
        <taxon>Basidiomycota</taxon>
        <taxon>Agaricomycotina</taxon>
        <taxon>Tremellomycetes</taxon>
        <taxon>Filobasidiales</taxon>
        <taxon>Filobasidiaceae</taxon>
        <taxon>Filobasidium</taxon>
    </lineage>
</organism>
<accession>A0A8K0NR10</accession>
<feature type="compositionally biased region" description="Polar residues" evidence="1">
    <location>
        <begin position="29"/>
        <end position="45"/>
    </location>
</feature>
<protein>
    <submittedName>
        <fullName evidence="2">Uncharacterized protein</fullName>
    </submittedName>
</protein>